<dbReference type="PANTHER" id="PTHR13318">
    <property type="entry name" value="PARTNER OF PAIRED, ISOFORM B-RELATED"/>
    <property type="match status" value="1"/>
</dbReference>
<feature type="domain" description="F-box" evidence="2">
    <location>
        <begin position="180"/>
        <end position="226"/>
    </location>
</feature>
<accession>A0A194XLU7</accession>
<feature type="compositionally biased region" description="Low complexity" evidence="1">
    <location>
        <begin position="86"/>
        <end position="97"/>
    </location>
</feature>
<feature type="region of interest" description="Disordered" evidence="1">
    <location>
        <begin position="79"/>
        <end position="106"/>
    </location>
</feature>
<dbReference type="Pfam" id="PF12937">
    <property type="entry name" value="F-box-like"/>
    <property type="match status" value="1"/>
</dbReference>
<dbReference type="AlphaFoldDB" id="A0A194XLU7"/>
<sequence length="704" mass="77237">MASAVPDMILEAEGSADMPIEHSEAIPIDPPKRRTKLLQGLQRISSSPSLAQLGRKRASSNPYGGRGTLSCVSLTSASSPRQFDNSYSSQSSGAGYSTAPTSVPTTPGLDTPFFDGSDNRFPNRRVEFGTFTPPCSSPTSALPADMRPLSSRGISPFPAHSAIPEIVEDYFSRPVRRVNFDFWGEMPHEIKLSIFAHLKPKELVRVSIVNKSFHKTCFDGQLWTCFDASEFYKDIPAESLAKIIISAGPFIKDLNLRGCVQVEHYKRAEVVVKACRNLINATLEGCRNFQRSTLHSLLKTNERLAHLNLTGLTAVTNGSCKIIASSCPSLETFNVSWCTHMDARGIRTVINGCPKLKDLRAGEVRGFGNIELAEDIFETNKLEKLVLSGCIDLNDEALRTMLAGREPEIDILTGVPIVPVRKLRHLDISRCTHVTSIGVKTLAHLVPELEGLQLSGCTALTDNALSEVLATTPRLTHLDLEELTELTNNLLSEHLAKAPCALGLEHLSISYCENLGDTGMLPVIKACTNLRSVDMDNTKISDLVLAEAASMVRARSSRTTCARSRPRVGLKLVVFDAQNVTWTGIREVLSRNSEIKKPSGAQAGPTYPTEIIELKCFYGWQQTVFEHTKRVLRGDLPAAGRLERKWAEYMMANEEAGAGGAGIRRRRRRAREAQMLHADEEEGGVGMGGIGRRRRARSNGCTIM</sequence>
<feature type="region of interest" description="Disordered" evidence="1">
    <location>
        <begin position="43"/>
        <end position="66"/>
    </location>
</feature>
<dbReference type="STRING" id="149040.A0A194XLU7"/>
<reference evidence="3 4" key="1">
    <citation type="submission" date="2015-10" db="EMBL/GenBank/DDBJ databases">
        <title>Full genome of DAOMC 229536 Phialocephala scopiformis, a fungal endophyte of spruce producing the potent anti-insectan compound rugulosin.</title>
        <authorList>
            <consortium name="DOE Joint Genome Institute"/>
            <person name="Walker A.K."/>
            <person name="Frasz S.L."/>
            <person name="Seifert K.A."/>
            <person name="Miller J.D."/>
            <person name="Mondo S.J."/>
            <person name="Labutti K."/>
            <person name="Lipzen A."/>
            <person name="Dockter R."/>
            <person name="Kennedy M."/>
            <person name="Grigoriev I.V."/>
            <person name="Spatafora J.W."/>
        </authorList>
    </citation>
    <scope>NUCLEOTIDE SEQUENCE [LARGE SCALE GENOMIC DNA]</scope>
    <source>
        <strain evidence="3 4">CBS 120377</strain>
    </source>
</reference>
<evidence type="ECO:0000259" key="2">
    <source>
        <dbReference type="PROSITE" id="PS50181"/>
    </source>
</evidence>
<dbReference type="SUPFAM" id="SSF81383">
    <property type="entry name" value="F-box domain"/>
    <property type="match status" value="1"/>
</dbReference>
<dbReference type="RefSeq" id="XP_018075414.1">
    <property type="nucleotide sequence ID" value="XM_018212850.1"/>
</dbReference>
<dbReference type="Proteomes" id="UP000070700">
    <property type="component" value="Unassembled WGS sequence"/>
</dbReference>
<organism evidence="3 4">
    <name type="scientific">Mollisia scopiformis</name>
    <name type="common">Conifer needle endophyte fungus</name>
    <name type="synonym">Phialocephala scopiformis</name>
    <dbReference type="NCBI Taxonomy" id="149040"/>
    <lineage>
        <taxon>Eukaryota</taxon>
        <taxon>Fungi</taxon>
        <taxon>Dikarya</taxon>
        <taxon>Ascomycota</taxon>
        <taxon>Pezizomycotina</taxon>
        <taxon>Leotiomycetes</taxon>
        <taxon>Helotiales</taxon>
        <taxon>Mollisiaceae</taxon>
        <taxon>Mollisia</taxon>
    </lineage>
</organism>
<dbReference type="EMBL" id="KQ947408">
    <property type="protein sequence ID" value="KUJ21059.1"/>
    <property type="molecule type" value="Genomic_DNA"/>
</dbReference>
<evidence type="ECO:0000313" key="4">
    <source>
        <dbReference type="Proteomes" id="UP000070700"/>
    </source>
</evidence>
<dbReference type="KEGG" id="psco:LY89DRAFT_665520"/>
<proteinExistence type="predicted"/>
<dbReference type="OrthoDB" id="550575at2759"/>
<dbReference type="GO" id="GO:0019005">
    <property type="term" value="C:SCF ubiquitin ligase complex"/>
    <property type="evidence" value="ECO:0007669"/>
    <property type="project" value="TreeGrafter"/>
</dbReference>
<dbReference type="InterPro" id="IPR006553">
    <property type="entry name" value="Leu-rich_rpt_Cys-con_subtyp"/>
</dbReference>
<dbReference type="PROSITE" id="PS50181">
    <property type="entry name" value="FBOX"/>
    <property type="match status" value="1"/>
</dbReference>
<dbReference type="InterPro" id="IPR001810">
    <property type="entry name" value="F-box_dom"/>
</dbReference>
<dbReference type="InterPro" id="IPR036047">
    <property type="entry name" value="F-box-like_dom_sf"/>
</dbReference>
<dbReference type="SUPFAM" id="SSF52047">
    <property type="entry name" value="RNI-like"/>
    <property type="match status" value="1"/>
</dbReference>
<dbReference type="SMART" id="SM00256">
    <property type="entry name" value="FBOX"/>
    <property type="match status" value="1"/>
</dbReference>
<protein>
    <submittedName>
        <fullName evidence="3">Putative F-box/LRR-repeat protein 2</fullName>
    </submittedName>
</protein>
<dbReference type="InterPro" id="IPR032675">
    <property type="entry name" value="LRR_dom_sf"/>
</dbReference>
<dbReference type="SMART" id="SM00367">
    <property type="entry name" value="LRR_CC"/>
    <property type="match status" value="8"/>
</dbReference>
<dbReference type="PANTHER" id="PTHR13318:SF95">
    <property type="entry name" value="F-BOX PROTEIN YLR352W"/>
    <property type="match status" value="1"/>
</dbReference>
<dbReference type="InterPro" id="IPR001611">
    <property type="entry name" value="Leu-rich_rpt"/>
</dbReference>
<dbReference type="GeneID" id="28822576"/>
<name>A0A194XLU7_MOLSC</name>
<dbReference type="InParanoid" id="A0A194XLU7"/>
<dbReference type="Pfam" id="PF13516">
    <property type="entry name" value="LRR_6"/>
    <property type="match status" value="1"/>
</dbReference>
<dbReference type="GO" id="GO:0031146">
    <property type="term" value="P:SCF-dependent proteasomal ubiquitin-dependent protein catabolic process"/>
    <property type="evidence" value="ECO:0007669"/>
    <property type="project" value="TreeGrafter"/>
</dbReference>
<gene>
    <name evidence="3" type="ORF">LY89DRAFT_665520</name>
</gene>
<evidence type="ECO:0000313" key="3">
    <source>
        <dbReference type="EMBL" id="KUJ21059.1"/>
    </source>
</evidence>
<keyword evidence="4" id="KW-1185">Reference proteome</keyword>
<feature type="region of interest" description="Disordered" evidence="1">
    <location>
        <begin position="682"/>
        <end position="704"/>
    </location>
</feature>
<evidence type="ECO:0000256" key="1">
    <source>
        <dbReference type="SAM" id="MobiDB-lite"/>
    </source>
</evidence>
<dbReference type="Gene3D" id="3.80.10.10">
    <property type="entry name" value="Ribonuclease Inhibitor"/>
    <property type="match status" value="2"/>
</dbReference>